<accession>A0A814HEK8</accession>
<gene>
    <name evidence="5" type="ORF">OXX778_LOCUS16770</name>
</gene>
<sequence length="849" mass="98810">MTESESTEHILENVIDDTRLDAEDVSPPEQRKRGRGKNYDFFCEFNKFEEIEQQIKNKMIRDSVWFFKSIVPVKQVKSESSGSVFISDNEHQHVENEKKDKILNEVKTKIKYYFELGLTRKDIRNNLVKDGIEPPSYNQMSYILTSIKNEINPSTSKQATLNEFKDWCEQRLVIPDDEDQVFVGKFEFEALPIRKFRVFLTTKRLLQQASKMKHFLSDATYKLTYGNFPILTGGTTDKNKTLHPFGLAVCKTEQDVDFSFYFSSVKETYSRVFNNEIEFTALVADNATAITNGFKQVFNLEKRVQCWAHVIRNIDKHLRSVPKDYQLKLRKDIHDIQSIFREDLFQVAVNLFEAKWKKVNNPGVQNFMSYFKEQWTTEANMGWFEGYLPGLPSTSNALESLHEKFKKEMKGKRLGLLHFLDVCVDIIVKRWSLDRAPTIAIKNPVTANIEIVENKEQKKFNDQAVITDSDMAAADEWNSLNKTIRHLKNKCYYVSSGDKIDITKQECKDYEQALMEKKWVTFDSMIKEIFSINKITVADNWVESICTCSFWQKNYKCSHQIATCAREKKCRFDTIAMDLPIEANRNKGAPKKNLGALMKQPEETQMSKETPRGIESDDEESEESNELIPAPKKRRIDDVKLCTTCNGQLKKLKHCNVYKTGSFRILPKIHKDKFGIRPIINCLNHPTSILCLFIDQFLQPLVKECGTVIKDSQEVLQILNETTFNMVKLFIYSCDFESLYTNIDPDHAIDALCDFLLNTYFNCNDHLDIIGFREILKLIFSNSIFEYEGIHFIQIIGLPMGCKCGPTIANFYLYLLEKTWFNIRRELVFYKRFIDDILIISPVEIDTNE</sequence>
<evidence type="ECO:0000313" key="6">
    <source>
        <dbReference type="Proteomes" id="UP000663879"/>
    </source>
</evidence>
<dbReference type="PANTHER" id="PTHR21301">
    <property type="entry name" value="REVERSE TRANSCRIPTASE"/>
    <property type="match status" value="1"/>
</dbReference>
<protein>
    <recommendedName>
        <fullName evidence="7">SWIM-type domain-containing protein</fullName>
    </recommendedName>
</protein>
<dbReference type="OrthoDB" id="119028at2759"/>
<feature type="compositionally biased region" description="Basic and acidic residues" evidence="2">
    <location>
        <begin position="600"/>
        <end position="615"/>
    </location>
</feature>
<feature type="domain" description="SWIM-type" evidence="4">
    <location>
        <begin position="531"/>
        <end position="568"/>
    </location>
</feature>
<dbReference type="PROSITE" id="PS50966">
    <property type="entry name" value="ZF_SWIM"/>
    <property type="match status" value="1"/>
</dbReference>
<feature type="region of interest" description="Disordered" evidence="2">
    <location>
        <begin position="1"/>
        <end position="34"/>
    </location>
</feature>
<reference evidence="5" key="1">
    <citation type="submission" date="2021-02" db="EMBL/GenBank/DDBJ databases">
        <authorList>
            <person name="Nowell W R."/>
        </authorList>
    </citation>
    <scope>NUCLEOTIDE SEQUENCE</scope>
    <source>
        <strain evidence="5">Ploen Becks lab</strain>
    </source>
</reference>
<organism evidence="5 6">
    <name type="scientific">Brachionus calyciflorus</name>
    <dbReference type="NCBI Taxonomy" id="104777"/>
    <lineage>
        <taxon>Eukaryota</taxon>
        <taxon>Metazoa</taxon>
        <taxon>Spiralia</taxon>
        <taxon>Gnathifera</taxon>
        <taxon>Rotifera</taxon>
        <taxon>Eurotatoria</taxon>
        <taxon>Monogononta</taxon>
        <taxon>Pseudotrocha</taxon>
        <taxon>Ploima</taxon>
        <taxon>Brachionidae</taxon>
        <taxon>Brachionus</taxon>
    </lineage>
</organism>
<evidence type="ECO:0000256" key="1">
    <source>
        <dbReference type="PROSITE-ProRule" id="PRU00325"/>
    </source>
</evidence>
<dbReference type="InterPro" id="IPR043502">
    <property type="entry name" value="DNA/RNA_pol_sf"/>
</dbReference>
<proteinExistence type="predicted"/>
<feature type="region of interest" description="Disordered" evidence="2">
    <location>
        <begin position="586"/>
        <end position="629"/>
    </location>
</feature>
<feature type="compositionally biased region" description="Acidic residues" evidence="2">
    <location>
        <begin position="616"/>
        <end position="625"/>
    </location>
</feature>
<dbReference type="AlphaFoldDB" id="A0A814HEK8"/>
<evidence type="ECO:0008006" key="7">
    <source>
        <dbReference type="Google" id="ProtNLM"/>
    </source>
</evidence>
<evidence type="ECO:0000259" key="4">
    <source>
        <dbReference type="PROSITE" id="PS50966"/>
    </source>
</evidence>
<keyword evidence="1" id="KW-0479">Metal-binding</keyword>
<keyword evidence="1" id="KW-0862">Zinc</keyword>
<dbReference type="EMBL" id="CAJNOC010004070">
    <property type="protein sequence ID" value="CAF1008423.1"/>
    <property type="molecule type" value="Genomic_DNA"/>
</dbReference>
<keyword evidence="6" id="KW-1185">Reference proteome</keyword>
<dbReference type="InterPro" id="IPR007527">
    <property type="entry name" value="Znf_SWIM"/>
</dbReference>
<evidence type="ECO:0000259" key="3">
    <source>
        <dbReference type="PROSITE" id="PS50878"/>
    </source>
</evidence>
<evidence type="ECO:0000313" key="5">
    <source>
        <dbReference type="EMBL" id="CAF1008423.1"/>
    </source>
</evidence>
<evidence type="ECO:0000256" key="2">
    <source>
        <dbReference type="SAM" id="MobiDB-lite"/>
    </source>
</evidence>
<comment type="caution">
    <text evidence="5">The sequence shown here is derived from an EMBL/GenBank/DDBJ whole genome shotgun (WGS) entry which is preliminary data.</text>
</comment>
<dbReference type="PANTHER" id="PTHR21301:SF12">
    <property type="match status" value="1"/>
</dbReference>
<dbReference type="GO" id="GO:0008270">
    <property type="term" value="F:zinc ion binding"/>
    <property type="evidence" value="ECO:0007669"/>
    <property type="project" value="UniProtKB-KW"/>
</dbReference>
<feature type="compositionally biased region" description="Basic and acidic residues" evidence="2">
    <location>
        <begin position="1"/>
        <end position="22"/>
    </location>
</feature>
<keyword evidence="1" id="KW-0863">Zinc-finger</keyword>
<dbReference type="InterPro" id="IPR000477">
    <property type="entry name" value="RT_dom"/>
</dbReference>
<name>A0A814HEK8_9BILA</name>
<dbReference type="SUPFAM" id="SSF56672">
    <property type="entry name" value="DNA/RNA polymerases"/>
    <property type="match status" value="1"/>
</dbReference>
<feature type="domain" description="Reverse transcriptase" evidence="3">
    <location>
        <begin position="647"/>
        <end position="849"/>
    </location>
</feature>
<dbReference type="PROSITE" id="PS50878">
    <property type="entry name" value="RT_POL"/>
    <property type="match status" value="1"/>
</dbReference>
<dbReference type="Proteomes" id="UP000663879">
    <property type="component" value="Unassembled WGS sequence"/>
</dbReference>